<reference evidence="9 10" key="2">
    <citation type="journal article" date="2014" name="Genome Announc.">
        <title>Complete Genome Sequence of Coprothermobacter proteolyticus DSM 5265.</title>
        <authorList>
            <person name="Alexiev A."/>
            <person name="Coil D.A."/>
            <person name="Badger J.H."/>
            <person name="Enticknap J."/>
            <person name="Ward N."/>
            <person name="Robb F.T."/>
            <person name="Eisen J.A."/>
        </authorList>
    </citation>
    <scope>NUCLEOTIDE SEQUENCE [LARGE SCALE GENOMIC DNA]</scope>
    <source>
        <strain evidence="10">ATCC 35245 / DSM 5265 / OCM 4 / BT</strain>
    </source>
</reference>
<evidence type="ECO:0000313" key="9">
    <source>
        <dbReference type="EMBL" id="ACI16992.1"/>
    </source>
</evidence>
<dbReference type="HAMAP" id="MF_00195">
    <property type="entry name" value="GTPase_Der"/>
    <property type="match status" value="1"/>
</dbReference>
<keyword evidence="4 7" id="KW-0677">Repeat</keyword>
<organism evidence="9 10">
    <name type="scientific">Coprothermobacter proteolyticus (strain ATCC 35245 / DSM 5265 / OCM 4 / BT)</name>
    <dbReference type="NCBI Taxonomy" id="309798"/>
    <lineage>
        <taxon>Bacteria</taxon>
        <taxon>Pseudomonadati</taxon>
        <taxon>Coprothermobacterota</taxon>
        <taxon>Coprothermobacteria</taxon>
        <taxon>Coprothermobacterales</taxon>
        <taxon>Coprothermobacteraceae</taxon>
        <taxon>Coprothermobacter</taxon>
    </lineage>
</organism>
<dbReference type="STRING" id="309798.COPRO5265_0798"/>
<evidence type="ECO:0000256" key="2">
    <source>
        <dbReference type="ARBA" id="ARBA00020953"/>
    </source>
</evidence>
<dbReference type="InterPro" id="IPR005225">
    <property type="entry name" value="Small_GTP-bd"/>
</dbReference>
<reference evidence="10" key="1">
    <citation type="submission" date="2008-08" db="EMBL/GenBank/DDBJ databases">
        <title>The complete genome sequence of Coprothermobacter proteolyticus strain ATCC 5245 / DSM 5265 / BT.</title>
        <authorList>
            <person name="Dodson R.J."/>
            <person name="Durkin A.S."/>
            <person name="Wu M."/>
            <person name="Eisen J."/>
            <person name="Sutton G."/>
        </authorList>
    </citation>
    <scope>NUCLEOTIDE SEQUENCE [LARGE SCALE GENOMIC DNA]</scope>
    <source>
        <strain evidence="10">ATCC 35245 / DSM 5265 / OCM 4 / BT</strain>
    </source>
</reference>
<evidence type="ECO:0000259" key="8">
    <source>
        <dbReference type="Pfam" id="PF01926"/>
    </source>
</evidence>
<dbReference type="Proteomes" id="UP000001732">
    <property type="component" value="Chromosome"/>
</dbReference>
<evidence type="ECO:0000256" key="7">
    <source>
        <dbReference type="RuleBase" id="RU004481"/>
    </source>
</evidence>
<evidence type="ECO:0000256" key="3">
    <source>
        <dbReference type="ARBA" id="ARBA00022517"/>
    </source>
</evidence>
<comment type="subunit">
    <text evidence="6">Associates with the 50S ribosomal subunit.</text>
</comment>
<feature type="binding site" evidence="6">
    <location>
        <begin position="8"/>
        <end position="15"/>
    </location>
    <ligand>
        <name>GTP</name>
        <dbReference type="ChEBI" id="CHEBI:37565"/>
        <label>1</label>
    </ligand>
</feature>
<dbReference type="PANTHER" id="PTHR43834:SF6">
    <property type="entry name" value="GTPASE DER"/>
    <property type="match status" value="1"/>
</dbReference>
<dbReference type="RefSeq" id="WP_012543644.1">
    <property type="nucleotide sequence ID" value="NC_011295.1"/>
</dbReference>
<feature type="domain" description="G" evidence="8">
    <location>
        <begin position="174"/>
        <end position="293"/>
    </location>
</feature>
<dbReference type="InterPro" id="IPR016484">
    <property type="entry name" value="GTPase_Der"/>
</dbReference>
<dbReference type="PANTHER" id="PTHR43834">
    <property type="entry name" value="GTPASE DER"/>
    <property type="match status" value="1"/>
</dbReference>
<dbReference type="GO" id="GO:0043022">
    <property type="term" value="F:ribosome binding"/>
    <property type="evidence" value="ECO:0007669"/>
    <property type="project" value="TreeGrafter"/>
</dbReference>
<dbReference type="AlphaFoldDB" id="B5Y8P8"/>
<keyword evidence="6 7" id="KW-0342">GTP-binding</keyword>
<accession>B5Y8P8</accession>
<dbReference type="OrthoDB" id="9805918at2"/>
<feature type="binding site" evidence="6">
    <location>
        <begin position="179"/>
        <end position="186"/>
    </location>
    <ligand>
        <name>GTP</name>
        <dbReference type="ChEBI" id="CHEBI:37565"/>
        <label>2</label>
    </ligand>
</feature>
<dbReference type="Gene3D" id="3.40.50.300">
    <property type="entry name" value="P-loop containing nucleotide triphosphate hydrolases"/>
    <property type="match status" value="2"/>
</dbReference>
<dbReference type="CDD" id="cd01894">
    <property type="entry name" value="EngA1"/>
    <property type="match status" value="1"/>
</dbReference>
<feature type="binding site" evidence="6">
    <location>
        <begin position="226"/>
        <end position="230"/>
    </location>
    <ligand>
        <name>GTP</name>
        <dbReference type="ChEBI" id="CHEBI:37565"/>
        <label>2</label>
    </ligand>
</feature>
<keyword evidence="6 7" id="KW-0547">Nucleotide-binding</keyword>
<evidence type="ECO:0000256" key="4">
    <source>
        <dbReference type="ARBA" id="ARBA00022737"/>
    </source>
</evidence>
<comment type="similarity">
    <text evidence="1 6 7">Belongs to the TRAFAC class TrmE-Era-EngA-EngB-Septin-like GTPase superfamily. EngA (Der) GTPase family.</text>
</comment>
<dbReference type="PIRSF" id="PIRSF006485">
    <property type="entry name" value="GTP-binding_EngA"/>
    <property type="match status" value="1"/>
</dbReference>
<dbReference type="NCBIfam" id="TIGR03594">
    <property type="entry name" value="GTPase_EngA"/>
    <property type="match status" value="1"/>
</dbReference>
<comment type="function">
    <text evidence="6 7">GTPase that plays an essential role in the late steps of ribosome biogenesis.</text>
</comment>
<evidence type="ECO:0000256" key="1">
    <source>
        <dbReference type="ARBA" id="ARBA00008279"/>
    </source>
</evidence>
<dbReference type="GO" id="GO:0042254">
    <property type="term" value="P:ribosome biogenesis"/>
    <property type="evidence" value="ECO:0007669"/>
    <property type="project" value="UniProtKB-KW"/>
</dbReference>
<feature type="domain" description="G" evidence="8">
    <location>
        <begin position="4"/>
        <end position="117"/>
    </location>
</feature>
<evidence type="ECO:0000256" key="5">
    <source>
        <dbReference type="ARBA" id="ARBA00032345"/>
    </source>
</evidence>
<dbReference type="InterPro" id="IPR006073">
    <property type="entry name" value="GTP-bd"/>
</dbReference>
<dbReference type="GO" id="GO:0005525">
    <property type="term" value="F:GTP binding"/>
    <property type="evidence" value="ECO:0007669"/>
    <property type="project" value="UniProtKB-UniRule"/>
</dbReference>
<dbReference type="EMBL" id="CP001145">
    <property type="protein sequence ID" value="ACI16992.1"/>
    <property type="molecule type" value="Genomic_DNA"/>
</dbReference>
<dbReference type="eggNOG" id="COG1160">
    <property type="taxonomic scope" value="Bacteria"/>
</dbReference>
<dbReference type="InterPro" id="IPR027417">
    <property type="entry name" value="P-loop_NTPase"/>
</dbReference>
<gene>
    <name evidence="9" type="primary">engA</name>
    <name evidence="6" type="synonym">der</name>
    <name evidence="9" type="ordered locus">COPRO5265_0798</name>
</gene>
<feature type="binding site" evidence="6">
    <location>
        <begin position="116"/>
        <end position="119"/>
    </location>
    <ligand>
        <name>GTP</name>
        <dbReference type="ChEBI" id="CHEBI:37565"/>
        <label>1</label>
    </ligand>
</feature>
<name>B5Y8P8_COPPD</name>
<dbReference type="HOGENOM" id="CLU_016077_6_2_9"/>
<feature type="binding site" evidence="6">
    <location>
        <begin position="55"/>
        <end position="59"/>
    </location>
    <ligand>
        <name>GTP</name>
        <dbReference type="ChEBI" id="CHEBI:37565"/>
        <label>1</label>
    </ligand>
</feature>
<dbReference type="PRINTS" id="PR00326">
    <property type="entry name" value="GTP1OBG"/>
</dbReference>
<evidence type="ECO:0000256" key="6">
    <source>
        <dbReference type="HAMAP-Rule" id="MF_00195"/>
    </source>
</evidence>
<protein>
    <recommendedName>
        <fullName evidence="2 6">GTPase Der</fullName>
    </recommendedName>
    <alternativeName>
        <fullName evidence="5 6">GTP-binding protein EngA</fullName>
    </alternativeName>
</protein>
<sequence length="425" mass="47988">MKRFVIIGAPNVGKSSLFNRLVGGRKALTYDQPGVTRDYLSHICEWRGRYFELVDTGGLYRGEQDLESFWKRSLEIAQDADVVLFVVDASEHLSSVEYDIAQDLRKMGKEVIVVGNKMDLLPEGFNPDLYNLGFDKVQFVSATTGRNSGDLLDLMWKYLGEEDQDITKEDVEFRVSVIGRTNAGKSTLMNRLLGKERVLVSEMPGTTLDFITETINVKDMVVEVTDTPGLRKGDLRRLSVPEMLAVKRLENRLRKQQVLIHVIDASVGLTSLDESVIRIAEEEGIGYIAVLNKIDLAEDPRKAESILTEAFLDKFPWVDRKAVIAASAEENYNVDKVTDALHLARQDLGITFKPRELTELIKPLEEIITGYRFYFALQVSTLPSVVKVFANKAEMPSNIMTYFRRQLKKSMGIKTALPKVILEKS</sequence>
<dbReference type="SUPFAM" id="SSF52540">
    <property type="entry name" value="P-loop containing nucleoside triphosphate hydrolases"/>
    <property type="match status" value="2"/>
</dbReference>
<dbReference type="KEGG" id="cpo:COPRO5265_0798"/>
<keyword evidence="3 6" id="KW-0690">Ribosome biogenesis</keyword>
<keyword evidence="10" id="KW-1185">Reference proteome</keyword>
<dbReference type="NCBIfam" id="TIGR00231">
    <property type="entry name" value="small_GTP"/>
    <property type="match status" value="2"/>
</dbReference>
<feature type="binding site" evidence="6">
    <location>
        <begin position="292"/>
        <end position="295"/>
    </location>
    <ligand>
        <name>GTP</name>
        <dbReference type="ChEBI" id="CHEBI:37565"/>
        <label>2</label>
    </ligand>
</feature>
<dbReference type="Pfam" id="PF01926">
    <property type="entry name" value="MMR_HSR1"/>
    <property type="match status" value="2"/>
</dbReference>
<evidence type="ECO:0000313" key="10">
    <source>
        <dbReference type="Proteomes" id="UP000001732"/>
    </source>
</evidence>
<proteinExistence type="inferred from homology"/>